<gene>
    <name evidence="2" type="ORF">METZ01_LOCUS463709</name>
</gene>
<dbReference type="AlphaFoldDB" id="A0A383AUI5"/>
<keyword evidence="1" id="KW-0812">Transmembrane</keyword>
<keyword evidence="1" id="KW-1133">Transmembrane helix</keyword>
<keyword evidence="1" id="KW-0472">Membrane</keyword>
<name>A0A383AUI5_9ZZZZ</name>
<accession>A0A383AUI5</accession>
<proteinExistence type="predicted"/>
<dbReference type="EMBL" id="UINC01194662">
    <property type="protein sequence ID" value="SVE10855.1"/>
    <property type="molecule type" value="Genomic_DNA"/>
</dbReference>
<reference evidence="2" key="1">
    <citation type="submission" date="2018-05" db="EMBL/GenBank/DDBJ databases">
        <authorList>
            <person name="Lanie J.A."/>
            <person name="Ng W.-L."/>
            <person name="Kazmierczak K.M."/>
            <person name="Andrzejewski T.M."/>
            <person name="Davidsen T.M."/>
            <person name="Wayne K.J."/>
            <person name="Tettelin H."/>
            <person name="Glass J.I."/>
            <person name="Rusch D."/>
            <person name="Podicherti R."/>
            <person name="Tsui H.-C.T."/>
            <person name="Winkler M.E."/>
        </authorList>
    </citation>
    <scope>NUCLEOTIDE SEQUENCE</scope>
</reference>
<protein>
    <submittedName>
        <fullName evidence="2">Uncharacterized protein</fullName>
    </submittedName>
</protein>
<feature type="transmembrane region" description="Helical" evidence="1">
    <location>
        <begin position="20"/>
        <end position="39"/>
    </location>
</feature>
<evidence type="ECO:0000313" key="2">
    <source>
        <dbReference type="EMBL" id="SVE10855.1"/>
    </source>
</evidence>
<feature type="non-terminal residue" evidence="2">
    <location>
        <position position="1"/>
    </location>
</feature>
<sequence length="40" mass="4692">LQIKFWMIFDRPVDRKKLRWLAVLMQGAGSAQMLLFVGLN</sequence>
<organism evidence="2">
    <name type="scientific">marine metagenome</name>
    <dbReference type="NCBI Taxonomy" id="408172"/>
    <lineage>
        <taxon>unclassified sequences</taxon>
        <taxon>metagenomes</taxon>
        <taxon>ecological metagenomes</taxon>
    </lineage>
</organism>
<feature type="non-terminal residue" evidence="2">
    <location>
        <position position="40"/>
    </location>
</feature>
<evidence type="ECO:0000256" key="1">
    <source>
        <dbReference type="SAM" id="Phobius"/>
    </source>
</evidence>